<comment type="caution">
    <text evidence="2">The sequence shown here is derived from an EMBL/GenBank/DDBJ whole genome shotgun (WGS) entry which is preliminary data.</text>
</comment>
<gene>
    <name evidence="2" type="ORF">S03H2_62479</name>
</gene>
<sequence>VTIGTMLGVVLLSRAGVSFIPLTRLQRFSHAIAGATICLCGLAIQFLGL</sequence>
<organism evidence="2">
    <name type="scientific">marine sediment metagenome</name>
    <dbReference type="NCBI Taxonomy" id="412755"/>
    <lineage>
        <taxon>unclassified sequences</taxon>
        <taxon>metagenomes</taxon>
        <taxon>ecological metagenomes</taxon>
    </lineage>
</organism>
<protein>
    <submittedName>
        <fullName evidence="2">Uncharacterized protein</fullName>
    </submittedName>
</protein>
<evidence type="ECO:0000313" key="2">
    <source>
        <dbReference type="EMBL" id="GAH77635.1"/>
    </source>
</evidence>
<keyword evidence="1" id="KW-0812">Transmembrane</keyword>
<keyword evidence="1" id="KW-0472">Membrane</keyword>
<feature type="non-terminal residue" evidence="2">
    <location>
        <position position="1"/>
    </location>
</feature>
<proteinExistence type="predicted"/>
<feature type="transmembrane region" description="Helical" evidence="1">
    <location>
        <begin position="28"/>
        <end position="48"/>
    </location>
</feature>
<reference evidence="2" key="1">
    <citation type="journal article" date="2014" name="Front. Microbiol.">
        <title>High frequency of phylogenetically diverse reductive dehalogenase-homologous genes in deep subseafloor sedimentary metagenomes.</title>
        <authorList>
            <person name="Kawai M."/>
            <person name="Futagami T."/>
            <person name="Toyoda A."/>
            <person name="Takaki Y."/>
            <person name="Nishi S."/>
            <person name="Hori S."/>
            <person name="Arai W."/>
            <person name="Tsubouchi T."/>
            <person name="Morono Y."/>
            <person name="Uchiyama I."/>
            <person name="Ito T."/>
            <person name="Fujiyama A."/>
            <person name="Inagaki F."/>
            <person name="Takami H."/>
        </authorList>
    </citation>
    <scope>NUCLEOTIDE SEQUENCE</scope>
    <source>
        <strain evidence="2">Expedition CK06-06</strain>
    </source>
</reference>
<name>X1J805_9ZZZZ</name>
<keyword evidence="1" id="KW-1133">Transmembrane helix</keyword>
<evidence type="ECO:0000256" key="1">
    <source>
        <dbReference type="SAM" id="Phobius"/>
    </source>
</evidence>
<dbReference type="EMBL" id="BARU01040413">
    <property type="protein sequence ID" value="GAH77635.1"/>
    <property type="molecule type" value="Genomic_DNA"/>
</dbReference>
<dbReference type="AlphaFoldDB" id="X1J805"/>
<accession>X1J805</accession>